<dbReference type="RefSeq" id="WP_232049423.1">
    <property type="nucleotide sequence ID" value="NZ_AP019822.1"/>
</dbReference>
<evidence type="ECO:0000259" key="1">
    <source>
        <dbReference type="Pfam" id="PF18812"/>
    </source>
</evidence>
<sequence>MENKIRYTKTGKKIEIYEFDAKLHQKVIMQKKQFEEHIIKKHPEITLEIIDVILNNPDYVTKRSNSKKEHFYQKKIDKLHYFVVVSSHKNIRHLRFILTAFSVDDKEFLKEKNVYYKYVGYIDYDNNTY</sequence>
<accession>A0A510JAH2</accession>
<dbReference type="KEGG" id="lgo:JCM16774_1260"/>
<organism evidence="2 3">
    <name type="scientific">Pseudoleptotrichia goodfellowii</name>
    <dbReference type="NCBI Taxonomy" id="157692"/>
    <lineage>
        <taxon>Bacteria</taxon>
        <taxon>Fusobacteriati</taxon>
        <taxon>Fusobacteriota</taxon>
        <taxon>Fusobacteriia</taxon>
        <taxon>Fusobacteriales</taxon>
        <taxon>Leptotrichiaceae</taxon>
        <taxon>Pseudoleptotrichia</taxon>
    </lineage>
</organism>
<dbReference type="Pfam" id="PF18812">
    <property type="entry name" value="PBECR3"/>
    <property type="match status" value="1"/>
</dbReference>
<reference evidence="2 3" key="1">
    <citation type="submission" date="2019-07" db="EMBL/GenBank/DDBJ databases">
        <title>Complete Genome Sequence of Leptotrichia goodfellowii Strain JCM 16774.</title>
        <authorList>
            <person name="Watanabe S."/>
            <person name="Cui L."/>
        </authorList>
    </citation>
    <scope>NUCLEOTIDE SEQUENCE [LARGE SCALE GENOMIC DNA]</scope>
    <source>
        <strain evidence="2 3">JCM16774</strain>
    </source>
</reference>
<gene>
    <name evidence="2" type="ORF">JCM16774_1260</name>
</gene>
<protein>
    <recommendedName>
        <fullName evidence="1">Phage-Barnase-EndoU-ColicinE5/D-RelE like nuclease 3 domain-containing protein</fullName>
    </recommendedName>
</protein>
<dbReference type="InterPro" id="IPR041301">
    <property type="entry name" value="PBECR3"/>
</dbReference>
<dbReference type="STRING" id="714315.GCA_000516535_01268"/>
<proteinExistence type="predicted"/>
<evidence type="ECO:0000313" key="2">
    <source>
        <dbReference type="EMBL" id="BBM36328.1"/>
    </source>
</evidence>
<dbReference type="AlphaFoldDB" id="A0A510JAH2"/>
<dbReference type="EMBL" id="AP019822">
    <property type="protein sequence ID" value="BBM36328.1"/>
    <property type="molecule type" value="Genomic_DNA"/>
</dbReference>
<feature type="domain" description="Phage-Barnase-EndoU-ColicinE5/D-RelE like nuclease 3" evidence="1">
    <location>
        <begin position="16"/>
        <end position="106"/>
    </location>
</feature>
<evidence type="ECO:0000313" key="3">
    <source>
        <dbReference type="Proteomes" id="UP000321606"/>
    </source>
</evidence>
<name>A0A510JAH2_9FUSO</name>
<dbReference type="Proteomes" id="UP000321606">
    <property type="component" value="Chromosome"/>
</dbReference>